<gene>
    <name evidence="7" type="ORF">BCR43DRAFT_564982</name>
</gene>
<dbReference type="InterPro" id="IPR004327">
    <property type="entry name" value="Phstyr_phstse_ac"/>
</dbReference>
<dbReference type="InterPro" id="IPR037218">
    <property type="entry name" value="PTPA_sf"/>
</dbReference>
<dbReference type="PANTHER" id="PTHR10012:SF5">
    <property type="entry name" value="SERINE_THREONINE-PROTEIN PHOSPHATASE 2A ACTIVATOR 2"/>
    <property type="match status" value="1"/>
</dbReference>
<dbReference type="SUPFAM" id="SSF140984">
    <property type="entry name" value="PTPA-like"/>
    <property type="match status" value="1"/>
</dbReference>
<dbReference type="Pfam" id="PF03095">
    <property type="entry name" value="PTPA"/>
    <property type="match status" value="1"/>
</dbReference>
<dbReference type="FunFam" id="1.20.120.1150:FF:000002">
    <property type="entry name" value="Serine/threonine-protein phosphatase 2A activator"/>
    <property type="match status" value="1"/>
</dbReference>
<dbReference type="GO" id="GO:0008160">
    <property type="term" value="F:protein tyrosine phosphatase activator activity"/>
    <property type="evidence" value="ECO:0007669"/>
    <property type="project" value="TreeGrafter"/>
</dbReference>
<evidence type="ECO:0000313" key="7">
    <source>
        <dbReference type="EMBL" id="ORY94724.1"/>
    </source>
</evidence>
<dbReference type="PANTHER" id="PTHR10012">
    <property type="entry name" value="SERINE/THREONINE-PROTEIN PHOSPHATASE 2A REGULATORY SUBUNIT B"/>
    <property type="match status" value="1"/>
</dbReference>
<dbReference type="OMA" id="SWIKINA"/>
<comment type="catalytic activity">
    <reaction evidence="1 6">
        <text>[protein]-peptidylproline (omega=180) = [protein]-peptidylproline (omega=0)</text>
        <dbReference type="Rhea" id="RHEA:16237"/>
        <dbReference type="Rhea" id="RHEA-COMP:10747"/>
        <dbReference type="Rhea" id="RHEA-COMP:10748"/>
        <dbReference type="ChEBI" id="CHEBI:83833"/>
        <dbReference type="ChEBI" id="CHEBI:83834"/>
        <dbReference type="EC" id="5.2.1.8"/>
    </reaction>
</comment>
<evidence type="ECO:0000313" key="8">
    <source>
        <dbReference type="Proteomes" id="UP000242180"/>
    </source>
</evidence>
<evidence type="ECO:0000256" key="1">
    <source>
        <dbReference type="ARBA" id="ARBA00000971"/>
    </source>
</evidence>
<dbReference type="GO" id="GO:0003755">
    <property type="term" value="F:peptidyl-prolyl cis-trans isomerase activity"/>
    <property type="evidence" value="ECO:0007669"/>
    <property type="project" value="UniProtKB-KW"/>
</dbReference>
<evidence type="ECO:0000256" key="5">
    <source>
        <dbReference type="ARBA" id="ARBA00023235"/>
    </source>
</evidence>
<comment type="function">
    <text evidence="6">PPIases accelerate the folding of proteins. It catalyzes the cis-trans isomerization of proline imidic peptide bonds in oligopeptides.</text>
</comment>
<keyword evidence="3 6" id="KW-0963">Cytoplasm</keyword>
<evidence type="ECO:0000256" key="6">
    <source>
        <dbReference type="RuleBase" id="RU361210"/>
    </source>
</evidence>
<comment type="similarity">
    <text evidence="6">Belongs to the PTPA-type PPIase family.</text>
</comment>
<accession>A0A1X2H873</accession>
<evidence type="ECO:0000256" key="4">
    <source>
        <dbReference type="ARBA" id="ARBA00023110"/>
    </source>
</evidence>
<keyword evidence="4 6" id="KW-0697">Rotamase</keyword>
<dbReference type="InParanoid" id="A0A1X2H873"/>
<dbReference type="AlphaFoldDB" id="A0A1X2H873"/>
<reference evidence="7 8" key="1">
    <citation type="submission" date="2016-07" db="EMBL/GenBank/DDBJ databases">
        <title>Pervasive Adenine N6-methylation of Active Genes in Fungi.</title>
        <authorList>
            <consortium name="DOE Joint Genome Institute"/>
            <person name="Mondo S.J."/>
            <person name="Dannebaum R.O."/>
            <person name="Kuo R.C."/>
            <person name="Labutti K."/>
            <person name="Haridas S."/>
            <person name="Kuo A."/>
            <person name="Salamov A."/>
            <person name="Ahrendt S.R."/>
            <person name="Lipzen A."/>
            <person name="Sullivan W."/>
            <person name="Andreopoulos W.B."/>
            <person name="Clum A."/>
            <person name="Lindquist E."/>
            <person name="Daum C."/>
            <person name="Ramamoorthy G.K."/>
            <person name="Gryganskyi A."/>
            <person name="Culley D."/>
            <person name="Magnuson J.K."/>
            <person name="James T.Y."/>
            <person name="O'Malley M.A."/>
            <person name="Stajich J.E."/>
            <person name="Spatafora J.W."/>
            <person name="Visel A."/>
            <person name="Grigoriev I.V."/>
        </authorList>
    </citation>
    <scope>NUCLEOTIDE SEQUENCE [LARGE SCALE GENOMIC DNA]</scope>
    <source>
        <strain evidence="7 8">NRRL 2496</strain>
    </source>
</reference>
<keyword evidence="8" id="KW-1185">Reference proteome</keyword>
<dbReference type="InterPro" id="IPR043170">
    <property type="entry name" value="PTPA_C_lid"/>
</dbReference>
<name>A0A1X2H873_SYNRA</name>
<dbReference type="GO" id="GO:0000159">
    <property type="term" value="C:protein phosphatase type 2A complex"/>
    <property type="evidence" value="ECO:0007669"/>
    <property type="project" value="EnsemblFungi"/>
</dbReference>
<dbReference type="GO" id="GO:0005634">
    <property type="term" value="C:nucleus"/>
    <property type="evidence" value="ECO:0007669"/>
    <property type="project" value="TreeGrafter"/>
</dbReference>
<dbReference type="GO" id="GO:0006970">
    <property type="term" value="P:response to osmotic stress"/>
    <property type="evidence" value="ECO:0007669"/>
    <property type="project" value="EnsemblFungi"/>
</dbReference>
<dbReference type="EC" id="5.2.1.8" evidence="6"/>
<dbReference type="STRING" id="13706.A0A1X2H873"/>
<dbReference type="CDD" id="cd04087">
    <property type="entry name" value="PTPA"/>
    <property type="match status" value="1"/>
</dbReference>
<sequence>MTYQRPVKRIITKEDLDEFLQSDAYKTYIGYIERLNDAVRDCKIDTDMPVSEKVQHVVKILDTVSGYARDIPAVENSKSRFGNPAFRDFYDRVENNVDTLMEPLVEKEAIVEVSKYFVESFGNRRRIDYGTGHEANFMAWLLCLDKLGVFTPEDDKAVVLRIFARYIALMRQLQFEYWLEPAGSHGVWGLDDYHFLPFMFGSSQLLNHKYIRPKSIHDRDTVEEFSKSYMYLACIHFINSVKTSASLRWHSPMLDDISACKTWIKVNQGMIKMYKAEVLSKLPIMQHFFFGSLISFEGGSPQAEDMADDCGHAHAHGNNEGDVYALGQEYPDCCGIPIPSAIAATASKRNGAPSARPIPFD</sequence>
<evidence type="ECO:0000256" key="2">
    <source>
        <dbReference type="ARBA" id="ARBA00004496"/>
    </source>
</evidence>
<dbReference type="GO" id="GO:0007052">
    <property type="term" value="P:mitotic spindle organization"/>
    <property type="evidence" value="ECO:0007669"/>
    <property type="project" value="EnsemblFungi"/>
</dbReference>
<proteinExistence type="inferred from homology"/>
<protein>
    <recommendedName>
        <fullName evidence="6">Serine/threonine-protein phosphatase 2A activator</fullName>
        <ecNumber evidence="6">5.2.1.8</ecNumber>
    </recommendedName>
    <alternativeName>
        <fullName evidence="6">Phosphotyrosyl phosphatase activator</fullName>
    </alternativeName>
</protein>
<dbReference type="Gene3D" id="1.20.120.1150">
    <property type="match status" value="1"/>
</dbReference>
<comment type="subcellular location">
    <subcellularLocation>
        <location evidence="2 6">Cytoplasm</location>
    </subcellularLocation>
</comment>
<dbReference type="Proteomes" id="UP000242180">
    <property type="component" value="Unassembled WGS sequence"/>
</dbReference>
<dbReference type="OrthoDB" id="16120at2759"/>
<dbReference type="GO" id="GO:0005737">
    <property type="term" value="C:cytoplasm"/>
    <property type="evidence" value="ECO:0007669"/>
    <property type="project" value="UniProtKB-SubCell"/>
</dbReference>
<evidence type="ECO:0000256" key="3">
    <source>
        <dbReference type="ARBA" id="ARBA00022490"/>
    </source>
</evidence>
<organism evidence="7 8">
    <name type="scientific">Syncephalastrum racemosum</name>
    <name type="common">Filamentous fungus</name>
    <dbReference type="NCBI Taxonomy" id="13706"/>
    <lineage>
        <taxon>Eukaryota</taxon>
        <taxon>Fungi</taxon>
        <taxon>Fungi incertae sedis</taxon>
        <taxon>Mucoromycota</taxon>
        <taxon>Mucoromycotina</taxon>
        <taxon>Mucoromycetes</taxon>
        <taxon>Mucorales</taxon>
        <taxon>Syncephalastraceae</taxon>
        <taxon>Syncephalastrum</taxon>
    </lineage>
</organism>
<dbReference type="FunCoup" id="A0A1X2H873">
    <property type="interactions" value="66"/>
</dbReference>
<dbReference type="EMBL" id="MCGN01000007">
    <property type="protein sequence ID" value="ORY94724.1"/>
    <property type="molecule type" value="Genomic_DNA"/>
</dbReference>
<comment type="caution">
    <text evidence="7">The sequence shown here is derived from an EMBL/GenBank/DDBJ whole genome shotgun (WGS) entry which is preliminary data.</text>
</comment>
<dbReference type="PIRSF" id="PIRSF016325">
    <property type="entry name" value="Phstyr_phstse_ac"/>
    <property type="match status" value="1"/>
</dbReference>
<keyword evidence="5 6" id="KW-0413">Isomerase</keyword>